<dbReference type="AlphaFoldDB" id="A0A4Y7Q885"/>
<accession>A0A4Y7Q885</accession>
<feature type="signal peptide" evidence="2">
    <location>
        <begin position="1"/>
        <end position="26"/>
    </location>
</feature>
<evidence type="ECO:0000313" key="3">
    <source>
        <dbReference type="EMBL" id="TDL23332.1"/>
    </source>
</evidence>
<evidence type="ECO:0000256" key="1">
    <source>
        <dbReference type="SAM" id="MobiDB-lite"/>
    </source>
</evidence>
<protein>
    <submittedName>
        <fullName evidence="3">Uncharacterized protein</fullName>
    </submittedName>
</protein>
<proteinExistence type="predicted"/>
<feature type="compositionally biased region" description="Polar residues" evidence="1">
    <location>
        <begin position="105"/>
        <end position="124"/>
    </location>
</feature>
<dbReference type="VEuPathDB" id="FungiDB:BD410DRAFT_178701"/>
<evidence type="ECO:0000313" key="4">
    <source>
        <dbReference type="Proteomes" id="UP000294933"/>
    </source>
</evidence>
<gene>
    <name evidence="3" type="ORF">BD410DRAFT_178701</name>
</gene>
<feature type="chain" id="PRO_5021473179" evidence="2">
    <location>
        <begin position="27"/>
        <end position="160"/>
    </location>
</feature>
<evidence type="ECO:0000256" key="2">
    <source>
        <dbReference type="SAM" id="SignalP"/>
    </source>
</evidence>
<name>A0A4Y7Q885_9AGAM</name>
<organism evidence="3 4">
    <name type="scientific">Rickenella mellea</name>
    <dbReference type="NCBI Taxonomy" id="50990"/>
    <lineage>
        <taxon>Eukaryota</taxon>
        <taxon>Fungi</taxon>
        <taxon>Dikarya</taxon>
        <taxon>Basidiomycota</taxon>
        <taxon>Agaricomycotina</taxon>
        <taxon>Agaricomycetes</taxon>
        <taxon>Hymenochaetales</taxon>
        <taxon>Rickenellaceae</taxon>
        <taxon>Rickenella</taxon>
    </lineage>
</organism>
<reference evidence="3 4" key="1">
    <citation type="submission" date="2018-06" db="EMBL/GenBank/DDBJ databases">
        <title>A transcriptomic atlas of mushroom development highlights an independent origin of complex multicellularity.</title>
        <authorList>
            <consortium name="DOE Joint Genome Institute"/>
            <person name="Krizsan K."/>
            <person name="Almasi E."/>
            <person name="Merenyi Z."/>
            <person name="Sahu N."/>
            <person name="Viragh M."/>
            <person name="Koszo T."/>
            <person name="Mondo S."/>
            <person name="Kiss B."/>
            <person name="Balint B."/>
            <person name="Kues U."/>
            <person name="Barry K."/>
            <person name="Hegedus J.C."/>
            <person name="Henrissat B."/>
            <person name="Johnson J."/>
            <person name="Lipzen A."/>
            <person name="Ohm R."/>
            <person name="Nagy I."/>
            <person name="Pangilinan J."/>
            <person name="Yan J."/>
            <person name="Xiong Y."/>
            <person name="Grigoriev I.V."/>
            <person name="Hibbett D.S."/>
            <person name="Nagy L.G."/>
        </authorList>
    </citation>
    <scope>NUCLEOTIDE SEQUENCE [LARGE SCALE GENOMIC DNA]</scope>
    <source>
        <strain evidence="3 4">SZMC22713</strain>
    </source>
</reference>
<dbReference type="EMBL" id="ML170171">
    <property type="protein sequence ID" value="TDL23332.1"/>
    <property type="molecule type" value="Genomic_DNA"/>
</dbReference>
<feature type="region of interest" description="Disordered" evidence="1">
    <location>
        <begin position="74"/>
        <end position="160"/>
    </location>
</feature>
<sequence>MQRRPSNRHDLSLWWAIMLSQANVNALVNENERLREARNEVCSLVARSIRGPGCLFLATRHVEQIAVCTVRTVPQNHPSKDHHPNISMGWKVQPPTPAFRPTPESADTSGSLPQPQGDLSNQTSKTDRKQECIWRWPNGPKDYTRKSRAQKRKAINSIGG</sequence>
<dbReference type="Proteomes" id="UP000294933">
    <property type="component" value="Unassembled WGS sequence"/>
</dbReference>
<keyword evidence="2" id="KW-0732">Signal</keyword>
<keyword evidence="4" id="KW-1185">Reference proteome</keyword>